<dbReference type="Gene3D" id="2.60.120.260">
    <property type="entry name" value="Galactose-binding domain-like"/>
    <property type="match status" value="2"/>
</dbReference>
<evidence type="ECO:0000313" key="13">
    <source>
        <dbReference type="Proteomes" id="UP001159428"/>
    </source>
</evidence>
<dbReference type="Pfam" id="PF07885">
    <property type="entry name" value="Ion_trans_2"/>
    <property type="match status" value="1"/>
</dbReference>
<dbReference type="PROSITE" id="PS50022">
    <property type="entry name" value="FA58C_3"/>
    <property type="match status" value="2"/>
</dbReference>
<feature type="transmembrane region" description="Helical" evidence="6">
    <location>
        <begin position="2879"/>
        <end position="2904"/>
    </location>
</feature>
<feature type="domain" description="Fibronectin type-III" evidence="10">
    <location>
        <begin position="1758"/>
        <end position="1852"/>
    </location>
</feature>
<feature type="domain" description="F5/8 type C" evidence="8">
    <location>
        <begin position="421"/>
        <end position="548"/>
    </location>
</feature>
<keyword evidence="1 7" id="KW-0732">Signal</keyword>
<dbReference type="Pfam" id="PF00041">
    <property type="entry name" value="fn3"/>
    <property type="match status" value="9"/>
</dbReference>
<evidence type="ECO:0000256" key="5">
    <source>
        <dbReference type="ARBA" id="ARBA00023180"/>
    </source>
</evidence>
<evidence type="ECO:0000313" key="12">
    <source>
        <dbReference type="EMBL" id="CAH3161686.1"/>
    </source>
</evidence>
<keyword evidence="5" id="KW-0325">Glycoprotein</keyword>
<dbReference type="SUPFAM" id="SSF49265">
    <property type="entry name" value="Fibronectin type III"/>
    <property type="match status" value="8"/>
</dbReference>
<evidence type="ECO:0000256" key="4">
    <source>
        <dbReference type="ARBA" id="ARBA00023170"/>
    </source>
</evidence>
<dbReference type="FunFam" id="2.60.40.10:FF:000028">
    <property type="entry name" value="Neuronal cell adhesion molecule"/>
    <property type="match status" value="2"/>
</dbReference>
<feature type="domain" description="MAM" evidence="9">
    <location>
        <begin position="705"/>
        <end position="860"/>
    </location>
</feature>
<protein>
    <submittedName>
        <fullName evidence="12">Uncharacterized protein</fullName>
    </submittedName>
</protein>
<dbReference type="InterPro" id="IPR008979">
    <property type="entry name" value="Galactose-bd-like_sf"/>
</dbReference>
<dbReference type="InterPro" id="IPR000998">
    <property type="entry name" value="MAM_dom"/>
</dbReference>
<feature type="domain" description="Fibronectin type-III" evidence="10">
    <location>
        <begin position="2397"/>
        <end position="2502"/>
    </location>
</feature>
<feature type="domain" description="F5/8 type C" evidence="8">
    <location>
        <begin position="288"/>
        <end position="379"/>
    </location>
</feature>
<evidence type="ECO:0000256" key="1">
    <source>
        <dbReference type="ARBA" id="ARBA00022729"/>
    </source>
</evidence>
<dbReference type="SMART" id="SM00137">
    <property type="entry name" value="MAM"/>
    <property type="match status" value="1"/>
</dbReference>
<reference evidence="12 13" key="1">
    <citation type="submission" date="2022-05" db="EMBL/GenBank/DDBJ databases">
        <authorList>
            <consortium name="Genoscope - CEA"/>
            <person name="William W."/>
        </authorList>
    </citation>
    <scope>NUCLEOTIDE SEQUENCE [LARGE SCALE GENOMIC DNA]</scope>
</reference>
<feature type="domain" description="Fibronectin type-III" evidence="10">
    <location>
        <begin position="1959"/>
        <end position="2057"/>
    </location>
</feature>
<feature type="transmembrane region" description="Helical" evidence="6">
    <location>
        <begin position="2637"/>
        <end position="2658"/>
    </location>
</feature>
<evidence type="ECO:0000256" key="2">
    <source>
        <dbReference type="ARBA" id="ARBA00022737"/>
    </source>
</evidence>
<dbReference type="GO" id="GO:0019955">
    <property type="term" value="F:cytokine binding"/>
    <property type="evidence" value="ECO:0007669"/>
    <property type="project" value="TreeGrafter"/>
</dbReference>
<evidence type="ECO:0000259" key="11">
    <source>
        <dbReference type="PROSITE" id="PS51886"/>
    </source>
</evidence>
<name>A0AAU9XXM1_9CNID</name>
<dbReference type="Pfam" id="PF07534">
    <property type="entry name" value="TLD"/>
    <property type="match status" value="2"/>
</dbReference>
<dbReference type="CDD" id="cd00063">
    <property type="entry name" value="FN3"/>
    <property type="match status" value="9"/>
</dbReference>
<evidence type="ECO:0000256" key="3">
    <source>
        <dbReference type="ARBA" id="ARBA00023157"/>
    </source>
</evidence>
<dbReference type="PANTHER" id="PTHR23036">
    <property type="entry name" value="CYTOKINE RECEPTOR"/>
    <property type="match status" value="1"/>
</dbReference>
<feature type="signal peptide" evidence="7">
    <location>
        <begin position="1"/>
        <end position="22"/>
    </location>
</feature>
<keyword evidence="3" id="KW-1015">Disulfide bond</keyword>
<dbReference type="InterPro" id="IPR000421">
    <property type="entry name" value="FA58C"/>
</dbReference>
<accession>A0AAU9XXM1</accession>
<dbReference type="Pfam" id="PF00629">
    <property type="entry name" value="MAM"/>
    <property type="match status" value="1"/>
</dbReference>
<feature type="transmembrane region" description="Helical" evidence="6">
    <location>
        <begin position="2670"/>
        <end position="2691"/>
    </location>
</feature>
<dbReference type="InterPro" id="IPR036116">
    <property type="entry name" value="FN3_sf"/>
</dbReference>
<dbReference type="InterPro" id="IPR050379">
    <property type="entry name" value="Type-I_Cytokine_Rcpt"/>
</dbReference>
<feature type="domain" description="TLDc" evidence="11">
    <location>
        <begin position="109"/>
        <end position="287"/>
    </location>
</feature>
<feature type="domain" description="Fibronectin type-III" evidence="10">
    <location>
        <begin position="1632"/>
        <end position="1730"/>
    </location>
</feature>
<dbReference type="SMART" id="SM00584">
    <property type="entry name" value="TLDc"/>
    <property type="match status" value="1"/>
</dbReference>
<evidence type="ECO:0000259" key="8">
    <source>
        <dbReference type="PROSITE" id="PS50022"/>
    </source>
</evidence>
<keyword evidence="6" id="KW-0812">Transmembrane</keyword>
<gene>
    <name evidence="12" type="ORF">PMEA_00033982</name>
</gene>
<feature type="domain" description="Fibronectin type-III" evidence="10">
    <location>
        <begin position="2297"/>
        <end position="2396"/>
    </location>
</feature>
<dbReference type="Gene3D" id="2.60.120.200">
    <property type="match status" value="2"/>
</dbReference>
<evidence type="ECO:0000259" key="10">
    <source>
        <dbReference type="PROSITE" id="PS50853"/>
    </source>
</evidence>
<dbReference type="PROSITE" id="PS51886">
    <property type="entry name" value="TLDC"/>
    <property type="match status" value="2"/>
</dbReference>
<dbReference type="SUPFAM" id="SSF49899">
    <property type="entry name" value="Concanavalin A-like lectins/glucanases"/>
    <property type="match status" value="2"/>
</dbReference>
<dbReference type="Pfam" id="PF00754">
    <property type="entry name" value="F5_F8_type_C"/>
    <property type="match status" value="1"/>
</dbReference>
<sequence length="3006" mass="336504">MGPKPLEVLIVVFAIRCFTVETAKILGRWSLDELENGHFVESQSQNASSTLLLARDGATHTRTGVLTVGDVNYLSVSVPNGHCLVNKTACGGNLVVSFWMKLKGWFLSEVIGDNNHHQTVLKGWLDKVVDPDLRWINCYRASEHGWNASIFHARCDFKGPSVTLVRVKDFVFGGFTDQDWGGSPGPRKSQDSFLFLLSNNKDKGLKVKLDINDSSHAIRNDPSYGPWFGKSDLVVSDMAAYNINSSSCLGESYNLPDDLVSGSVDAHNYLAGSRYFMPEEVEVFHIECFHPLGMSNGEIANDQITGATGNYLINHAPWQARLNISPGKTWIPIGKQAKLVVDLGSPRRILAVDAHGNRNASNPMYPTEFGFWYSPSSQDRTLLMEGLTLEDESSIKRFIFSPSIVAQKLFVETVNCNVECAFAMEIYGCSAGSCGEELPIKKFSASSFAQSNKPSEARFNSSTCWKPSDASGGEDYLEIDLGIIKVLSAITTEGNSQYNLQYSTDEISWKYYPNFSGSTKVFTVEGVTTVSIKPMVQARILRVYPISSDTCLKIKLSGCRSFKGTDTAIMSSGRYPFNETGMLINKSSTALKAQYHSTKDSYVETKEPFTSIDWTRVTFRLKKNDEALIYLNNVEVDQDRYKRGRSAAYKSNSAKVINLASMSSWGNVSSSQMWAVENIQLSDLSLWIGSIGEAFAERKLRAMLEVCDFDDSPCSWKIGNWTKRKGNVPSEGTGPPSDAIDSKCTDFYIHLESSYPRIKGDSIRFESPVVVPAYKCLSFKYSMRGKHVGRLTVYIQRGKKSDPVAKWRLSGDQGNLWEQGKLKLQRQQEGRVIFEAVVGDGFLGDIALDNVELSTNTCNYYPDYASSSQAPALEKSAIIGHLSTLKLSLLRALHTARGKNDIWVPCYRALVDGRDIENFYSKCGEKEATVTIVRVNNYIFGGYTEVDWNEVREKGIAVNTGAFLFKLRNSYAKDFEIFPIRSDKRHEAQRVRPHEGPTFGDGDLSLKTMSVGSIQAGNSFEKWNGLFLPVHTENFSISDIEVLYPKDSLCKESCNHYEGNCDEITTKCVCDWTERNVEWCLEGDPKKIINLYHDAMSYWALDSVEDLKDRARLGWGEAHGTVSLVAKGLSGQAIQLDGVSGWVDLGNLSTFCQIPECSEDFSISMWMKYYPRENGDNEIFLHFDNGFTVAQLFYEAESKLVGLSISTSSLGASYRFSVAKGFWTHLGFSWESQEKSLNIQKNGETVVSRKVCDPCSTPSANGPSLTIGAGSFPNASFDEIAIWSMSLEKDRFVNIYNTYRGPEKLHVELSLQFTGISWSDDFHDPESKNFTALFRVLRKEIVTFYSSMQEVKITSENIFLSGCWDDGGRVSCNLTLHYDSAGYKQLGFLLDSWIPRANVFNVPGIVLLRSRNDNVPSTPVSGLKALVTGPHSVEVSWNTPSDEDIPGILVGYVVDYKETSTVSNNWTRMKVDDTKGLSPNLNITHLEAYTKYTVNVSTVSLEGEGISASITIATDETVASATSPISIRISWDPSNHSERTPGLVRGHRIFFTKAEDIISQTVYETKYGDNITNYVVREMALRNETVFDAGLTTYDIKGLQPYTNYCLWITVFTVADSPNSRAVCLLTDEDLPVESPVIHNMVSLEPTSCSFHWTPIPIYQRKGVLLGYRIEYTSLNHSTNPSNVTTSSNKTNFVLSGLKPYTNYSIKLAELTSKGTGNYSSPVECFTMGDMAVHNNIGRGNFSEAVECLTNETAPTLPPQNIKGYSTSAHSIMVSWDPVPESGRNGIVREYRIEYSTEDNIILSIWVQAKIEVMREELLRLQPFSNYTIKMAAKTVAYGNYSEPIFVTSGELAPTTSPEITEYYNTSARSIFVKWSPLPGSLYGVLRGYRIIYKNLNDSQSEDQNITVDADTLSSEIRELEIDSKYKIRVLAFTVADGNASVPVVVSTDSKILPPPDRVPENLGLSNKTSTSCVLSWDGVTNTHTDPDGAVTGYYIYYRKAGSNDTFDEVDVTEANKTVFTVGNLEKYAEYEFSIVAYNIYGKGNASDTFHCKTAEDAPSSSPRNLRSAHVKPREATIEWDIPAEEDWNGVIRGFTIMYYRKDKGNSTAKYRRIPLSELNVQLTGSGSVRRKRATDFSWTLSDLDEYTLYSIRILMYTTGDSEYSIPLEIRTAEAAPSSPPTGVSAVNNESSTSLLVTWSQVPYEDRNGVIRGFVIAYWLVDDPSNVQYVNMSSNTSGVSVDKRRRKRASHDSFEHTLTGLRIWTHYHVKVAAFTISRGPFSEPYMARTDEGVPCLPPQDVTFDVPGLTSLLTKWKPVPENCHNGIILGYRVKYRRLDGVAEERVENTTADILYAFLFDLDTFANYTIGIVAFTRKGEGNATLDLALPDNLGTKSTPLNLTAYNYTTTTSVNVTWGPIDDELILGRLLGYRVFYRAVRIGDQEVEEGEEPTYNITVRKDTFEIVLEGLDPYTRYQIKVSGFSRMGDGPSAITAGDTCRCHKRLTTNYRLFPPYVNQFPLTHTGNISVENMTGMLPQILDDLIVTCCQTCASHGESFVDFMYNGTNGEAKQESERNMKLLIEDRNDLSFPVYGWKWQENYGSDYRYIPLLESPGVAFIIIEPDDRSPAQRLLGEVFATWPYCVISSLLAAIAGIIIWFLDTKYNPEEFPRSFWRGSGNGFWWAFISMTTLGYGDKVPSAYWSKMFAIVWILIGLVLMSILSSALTSAVSLFVVQNNLVLYGTKVAVIHDTPEYRLAVARNAIVDNEHPYETFSEVYEALIKKEVQGMLIDSYEAGTKRDQFKDPRIRIHTIFDYESTYGVVLAGNSTRLLQCSKSYMQSHKAEMFEHIGKFIHAIKEDRVSESVETASGLFDPKNTMFRYLTYTAAGVVSLAILLGLILEFIQWFSGRKKEHLGDPDGENTKHLQEMRTFVEEFYCNFKTNYSQMAKRHRSQLKRLKTCPPDINERSSKASRPWSKIIIPGFFASNYDGETKSAAENFYEAPDAFLY</sequence>
<keyword evidence="6" id="KW-1133">Transmembrane helix</keyword>
<dbReference type="GO" id="GO:0004896">
    <property type="term" value="F:cytokine receptor activity"/>
    <property type="evidence" value="ECO:0007669"/>
    <property type="project" value="TreeGrafter"/>
</dbReference>
<feature type="domain" description="Fibronectin type-III" evidence="10">
    <location>
        <begin position="2180"/>
        <end position="2292"/>
    </location>
</feature>
<comment type="caution">
    <text evidence="12">The sequence shown here is derived from an EMBL/GenBank/DDBJ whole genome shotgun (WGS) entry which is preliminary data.</text>
</comment>
<feature type="domain" description="Fibronectin type-III" evidence="10">
    <location>
        <begin position="1857"/>
        <end position="1951"/>
    </location>
</feature>
<dbReference type="SUPFAM" id="SSF81324">
    <property type="entry name" value="Voltage-gated potassium channels"/>
    <property type="match status" value="1"/>
</dbReference>
<dbReference type="Proteomes" id="UP001159428">
    <property type="component" value="Unassembled WGS sequence"/>
</dbReference>
<dbReference type="PROSITE" id="PS50853">
    <property type="entry name" value="FN3"/>
    <property type="match status" value="9"/>
</dbReference>
<dbReference type="PROSITE" id="PS50060">
    <property type="entry name" value="MAM_2"/>
    <property type="match status" value="1"/>
</dbReference>
<dbReference type="GO" id="GO:0043235">
    <property type="term" value="C:receptor complex"/>
    <property type="evidence" value="ECO:0007669"/>
    <property type="project" value="TreeGrafter"/>
</dbReference>
<dbReference type="InterPro" id="IPR003961">
    <property type="entry name" value="FN3_dom"/>
</dbReference>
<organism evidence="12 13">
    <name type="scientific">Pocillopora meandrina</name>
    <dbReference type="NCBI Taxonomy" id="46732"/>
    <lineage>
        <taxon>Eukaryota</taxon>
        <taxon>Metazoa</taxon>
        <taxon>Cnidaria</taxon>
        <taxon>Anthozoa</taxon>
        <taxon>Hexacorallia</taxon>
        <taxon>Scleractinia</taxon>
        <taxon>Astrocoeniina</taxon>
        <taxon>Pocilloporidae</taxon>
        <taxon>Pocillopora</taxon>
    </lineage>
</organism>
<dbReference type="InterPro" id="IPR013320">
    <property type="entry name" value="ConA-like_dom_sf"/>
</dbReference>
<evidence type="ECO:0000256" key="7">
    <source>
        <dbReference type="SAM" id="SignalP"/>
    </source>
</evidence>
<dbReference type="SMART" id="SM00060">
    <property type="entry name" value="FN3"/>
    <property type="match status" value="10"/>
</dbReference>
<feature type="domain" description="Fibronectin type-III" evidence="10">
    <location>
        <begin position="1419"/>
        <end position="1520"/>
    </location>
</feature>
<dbReference type="Gene3D" id="1.10.287.70">
    <property type="match status" value="1"/>
</dbReference>
<evidence type="ECO:0000256" key="6">
    <source>
        <dbReference type="SAM" id="Phobius"/>
    </source>
</evidence>
<dbReference type="GO" id="GO:0009897">
    <property type="term" value="C:external side of plasma membrane"/>
    <property type="evidence" value="ECO:0007669"/>
    <property type="project" value="TreeGrafter"/>
</dbReference>
<keyword evidence="2" id="KW-0677">Repeat</keyword>
<dbReference type="PANTHER" id="PTHR23036:SF151">
    <property type="entry name" value="FIBRONECTIN TYPE-III DOMAIN-CONTAINING PROTEIN"/>
    <property type="match status" value="1"/>
</dbReference>
<feature type="domain" description="TLDc" evidence="11">
    <location>
        <begin position="872"/>
        <end position="1046"/>
    </location>
</feature>
<dbReference type="InterPro" id="IPR013099">
    <property type="entry name" value="K_chnl_dom"/>
</dbReference>
<dbReference type="Gene3D" id="2.60.40.10">
    <property type="entry name" value="Immunoglobulins"/>
    <property type="match status" value="10"/>
</dbReference>
<dbReference type="CDD" id="cd06263">
    <property type="entry name" value="MAM"/>
    <property type="match status" value="1"/>
</dbReference>
<keyword evidence="6" id="KW-0472">Membrane</keyword>
<dbReference type="SUPFAM" id="SSF49785">
    <property type="entry name" value="Galactose-binding domain-like"/>
    <property type="match status" value="2"/>
</dbReference>
<dbReference type="EMBL" id="CALNXJ010000081">
    <property type="protein sequence ID" value="CAH3161686.1"/>
    <property type="molecule type" value="Genomic_DNA"/>
</dbReference>
<feature type="chain" id="PRO_5043493964" evidence="7">
    <location>
        <begin position="23"/>
        <end position="3006"/>
    </location>
</feature>
<feature type="domain" description="Fibronectin type-III" evidence="10">
    <location>
        <begin position="2062"/>
        <end position="2175"/>
    </location>
</feature>
<dbReference type="InterPro" id="IPR006571">
    <property type="entry name" value="TLDc_dom"/>
</dbReference>
<dbReference type="Pfam" id="PF13385">
    <property type="entry name" value="Laminin_G_3"/>
    <property type="match status" value="1"/>
</dbReference>
<proteinExistence type="predicted"/>
<keyword evidence="4" id="KW-0675">Receptor</keyword>
<evidence type="ECO:0000259" key="9">
    <source>
        <dbReference type="PROSITE" id="PS50060"/>
    </source>
</evidence>
<dbReference type="InterPro" id="IPR013783">
    <property type="entry name" value="Ig-like_fold"/>
</dbReference>
<keyword evidence="13" id="KW-1185">Reference proteome</keyword>
<feature type="transmembrane region" description="Helical" evidence="6">
    <location>
        <begin position="2703"/>
        <end position="2732"/>
    </location>
</feature>